<dbReference type="PATRIC" id="fig|1365257.3.peg.4932"/>
<dbReference type="AlphaFoldDB" id="A0A167J2B1"/>
<organism evidence="1 2">
    <name type="scientific">Pseudoalteromonas luteoviolacea S4060-1</name>
    <dbReference type="NCBI Taxonomy" id="1365257"/>
    <lineage>
        <taxon>Bacteria</taxon>
        <taxon>Pseudomonadati</taxon>
        <taxon>Pseudomonadota</taxon>
        <taxon>Gammaproteobacteria</taxon>
        <taxon>Alteromonadales</taxon>
        <taxon>Pseudoalteromonadaceae</taxon>
        <taxon>Pseudoalteromonas</taxon>
    </lineage>
</organism>
<dbReference type="Proteomes" id="UP000076661">
    <property type="component" value="Unassembled WGS sequence"/>
</dbReference>
<comment type="caution">
    <text evidence="1">The sequence shown here is derived from an EMBL/GenBank/DDBJ whole genome shotgun (WGS) entry which is preliminary data.</text>
</comment>
<evidence type="ECO:0000313" key="2">
    <source>
        <dbReference type="Proteomes" id="UP000076661"/>
    </source>
</evidence>
<evidence type="ECO:0000313" key="1">
    <source>
        <dbReference type="EMBL" id="KZN60421.1"/>
    </source>
</evidence>
<name>A0A167J2B1_9GAMM</name>
<reference evidence="1 2" key="1">
    <citation type="submission" date="2013-07" db="EMBL/GenBank/DDBJ databases">
        <title>Comparative Genomic and Metabolomic Analysis of Twelve Strains of Pseudoalteromonas luteoviolacea.</title>
        <authorList>
            <person name="Vynne N.G."/>
            <person name="Mansson M."/>
            <person name="Gram L."/>
        </authorList>
    </citation>
    <scope>NUCLEOTIDE SEQUENCE [LARGE SCALE GENOMIC DNA]</scope>
    <source>
        <strain evidence="1 2">S4060-1</strain>
    </source>
</reference>
<protein>
    <submittedName>
        <fullName evidence="1">Uncharacterized protein</fullName>
    </submittedName>
</protein>
<sequence length="50" mass="5381">MNDLKEIITKEKAELIDEILIKSVSGGDPDVPDMCAPPSGCNARCTCMNN</sequence>
<dbReference type="EMBL" id="AUXX01000056">
    <property type="protein sequence ID" value="KZN60421.1"/>
    <property type="molecule type" value="Genomic_DNA"/>
</dbReference>
<proteinExistence type="predicted"/>
<accession>A0A167J2B1</accession>
<gene>
    <name evidence="1" type="ORF">N478_07630</name>
</gene>
<dbReference type="RefSeq" id="WP_155734495.1">
    <property type="nucleotide sequence ID" value="NZ_AUXX01000056.1"/>
</dbReference>